<dbReference type="EC" id="2.6.1.16" evidence="3"/>
<reference evidence="3 4" key="1">
    <citation type="submission" date="2020-07" db="EMBL/GenBank/DDBJ databases">
        <title>Sequencing the genomes of 1000 actinobacteria strains.</title>
        <authorList>
            <person name="Klenk H.-P."/>
        </authorList>
    </citation>
    <scope>NUCLEOTIDE SEQUENCE [LARGE SCALE GENOMIC DNA]</scope>
    <source>
        <strain evidence="3 4">DSM 29531</strain>
    </source>
</reference>
<accession>A0A853DEC0</accession>
<dbReference type="PANTHER" id="PTHR10937:SF8">
    <property type="entry name" value="AMINOTRANSFERASE-RELATED"/>
    <property type="match status" value="1"/>
</dbReference>
<dbReference type="GO" id="GO:1901135">
    <property type="term" value="P:carbohydrate derivative metabolic process"/>
    <property type="evidence" value="ECO:0007669"/>
    <property type="project" value="InterPro"/>
</dbReference>
<dbReference type="InterPro" id="IPR035490">
    <property type="entry name" value="GlmS/FrlB_SIS"/>
</dbReference>
<dbReference type="CDD" id="cd05008">
    <property type="entry name" value="SIS_GlmS_GlmD_1"/>
    <property type="match status" value="1"/>
</dbReference>
<name>A0A853DEC0_9MICO</name>
<dbReference type="CDD" id="cd05009">
    <property type="entry name" value="SIS_GlmS_GlmD_2"/>
    <property type="match status" value="1"/>
</dbReference>
<feature type="domain" description="SIS" evidence="2">
    <location>
        <begin position="204"/>
        <end position="343"/>
    </location>
</feature>
<dbReference type="PROSITE" id="PS51464">
    <property type="entry name" value="SIS"/>
    <property type="match status" value="2"/>
</dbReference>
<organism evidence="3 4">
    <name type="scientific">Allobranchiibius huperziae</name>
    <dbReference type="NCBI Taxonomy" id="1874116"/>
    <lineage>
        <taxon>Bacteria</taxon>
        <taxon>Bacillati</taxon>
        <taxon>Actinomycetota</taxon>
        <taxon>Actinomycetes</taxon>
        <taxon>Micrococcales</taxon>
        <taxon>Dermacoccaceae</taxon>
        <taxon>Allobranchiibius</taxon>
    </lineage>
</organism>
<dbReference type="Pfam" id="PF01380">
    <property type="entry name" value="SIS"/>
    <property type="match status" value="2"/>
</dbReference>
<dbReference type="EMBL" id="JACCFW010000001">
    <property type="protein sequence ID" value="NYJ74329.1"/>
    <property type="molecule type" value="Genomic_DNA"/>
</dbReference>
<sequence>MSTSLQAAVDAPGRLMAAEIAEQPRVLERILASYADHLAPVVARLRSHDTRAVLLVARGTSDHAALYAKYLIETRLGLPTGLVSTSTYTGYDARPDLRGVVWIAVSQSGGSPDLVASTRVAREQGALTISLTNVEDNPLTDAAELRLPLLAGTEESVAATKTYSASLLWLWLLVQSWSGGDTAAAARVPEWVAGALDRPEVAQVASRYRFVDRLVTTSRGFGYPTAREGALKLMETCYLSAHAFSGADLLHGPLAMVDEDRPVIVISPAGQGARMLQPVLDQLAERGADVCLIAPQETAAGAPVRILLPSGMDEQLAPIAQIVPLQQLALQLALSRHYDPDRPRGLNKVTRTT</sequence>
<dbReference type="GO" id="GO:0004360">
    <property type="term" value="F:glutamine-fructose-6-phosphate transaminase (isomerizing) activity"/>
    <property type="evidence" value="ECO:0007669"/>
    <property type="project" value="UniProtKB-EC"/>
</dbReference>
<dbReference type="Proteomes" id="UP000571817">
    <property type="component" value="Unassembled WGS sequence"/>
</dbReference>
<dbReference type="SUPFAM" id="SSF53697">
    <property type="entry name" value="SIS domain"/>
    <property type="match status" value="1"/>
</dbReference>
<protein>
    <submittedName>
        <fullName evidence="3">Glucosamine--fructose-6-phosphate aminotransferase (Isomerizing)</fullName>
        <ecNumber evidence="3">2.6.1.16</ecNumber>
    </submittedName>
</protein>
<gene>
    <name evidence="3" type="ORF">HNR15_001292</name>
</gene>
<proteinExistence type="predicted"/>
<comment type="caution">
    <text evidence="3">The sequence shown here is derived from an EMBL/GenBank/DDBJ whole genome shotgun (WGS) entry which is preliminary data.</text>
</comment>
<dbReference type="Gene3D" id="3.40.50.10490">
    <property type="entry name" value="Glucose-6-phosphate isomerase like protein, domain 1"/>
    <property type="match status" value="2"/>
</dbReference>
<dbReference type="AlphaFoldDB" id="A0A853DEC0"/>
<dbReference type="RefSeq" id="WP_179480127.1">
    <property type="nucleotide sequence ID" value="NZ_JACCFW010000001.1"/>
</dbReference>
<keyword evidence="1" id="KW-0677">Repeat</keyword>
<dbReference type="GO" id="GO:0097367">
    <property type="term" value="F:carbohydrate derivative binding"/>
    <property type="evidence" value="ECO:0007669"/>
    <property type="project" value="InterPro"/>
</dbReference>
<keyword evidence="4" id="KW-1185">Reference proteome</keyword>
<evidence type="ECO:0000313" key="4">
    <source>
        <dbReference type="Proteomes" id="UP000571817"/>
    </source>
</evidence>
<dbReference type="InterPro" id="IPR001347">
    <property type="entry name" value="SIS_dom"/>
</dbReference>
<keyword evidence="3" id="KW-0032">Aminotransferase</keyword>
<dbReference type="InterPro" id="IPR046348">
    <property type="entry name" value="SIS_dom_sf"/>
</dbReference>
<dbReference type="InterPro" id="IPR035466">
    <property type="entry name" value="GlmS/AgaS_SIS"/>
</dbReference>
<evidence type="ECO:0000259" key="2">
    <source>
        <dbReference type="PROSITE" id="PS51464"/>
    </source>
</evidence>
<dbReference type="PANTHER" id="PTHR10937">
    <property type="entry name" value="GLUCOSAMINE--FRUCTOSE-6-PHOSPHATE AMINOTRANSFERASE, ISOMERIZING"/>
    <property type="match status" value="1"/>
</dbReference>
<evidence type="ECO:0000313" key="3">
    <source>
        <dbReference type="EMBL" id="NYJ74329.1"/>
    </source>
</evidence>
<evidence type="ECO:0000256" key="1">
    <source>
        <dbReference type="ARBA" id="ARBA00022737"/>
    </source>
</evidence>
<keyword evidence="3" id="KW-0808">Transferase</keyword>
<feature type="domain" description="SIS" evidence="2">
    <location>
        <begin position="41"/>
        <end position="183"/>
    </location>
</feature>